<dbReference type="Gene3D" id="1.10.30.50">
    <property type="match status" value="1"/>
</dbReference>
<evidence type="ECO:0000313" key="3">
    <source>
        <dbReference type="EMBL" id="PKD44014.1"/>
    </source>
</evidence>
<dbReference type="EMBL" id="PISP01000001">
    <property type="protein sequence ID" value="PKD44014.1"/>
    <property type="molecule type" value="Genomic_DNA"/>
</dbReference>
<keyword evidence="4" id="KW-1185">Reference proteome</keyword>
<proteinExistence type="predicted"/>
<dbReference type="OrthoDB" id="7348755at2"/>
<protein>
    <recommendedName>
        <fullName evidence="2">HNH nuclease domain-containing protein</fullName>
    </recommendedName>
</protein>
<comment type="caution">
    <text evidence="3">The sequence shown here is derived from an EMBL/GenBank/DDBJ whole genome shotgun (WGS) entry which is preliminary data.</text>
</comment>
<evidence type="ECO:0000256" key="1">
    <source>
        <dbReference type="SAM" id="Phobius"/>
    </source>
</evidence>
<dbReference type="AlphaFoldDB" id="A0A2N0VIL6"/>
<dbReference type="Proteomes" id="UP000233398">
    <property type="component" value="Unassembled WGS sequence"/>
</dbReference>
<evidence type="ECO:0000259" key="2">
    <source>
        <dbReference type="Pfam" id="PF13395"/>
    </source>
</evidence>
<keyword evidence="1" id="KW-0472">Membrane</keyword>
<feature type="domain" description="HNH nuclease" evidence="2">
    <location>
        <begin position="267"/>
        <end position="305"/>
    </location>
</feature>
<evidence type="ECO:0000313" key="4">
    <source>
        <dbReference type="Proteomes" id="UP000233398"/>
    </source>
</evidence>
<name>A0A2N0VIL6_9BACT</name>
<reference evidence="3 4" key="1">
    <citation type="submission" date="2017-11" db="EMBL/GenBank/DDBJ databases">
        <title>Rhodohalobacter 15182 sp. nov., isolated from a salt lake.</title>
        <authorList>
            <person name="Han S."/>
        </authorList>
    </citation>
    <scope>NUCLEOTIDE SEQUENCE [LARGE SCALE GENOMIC DNA]</scope>
    <source>
        <strain evidence="3 4">15182</strain>
    </source>
</reference>
<keyword evidence="1" id="KW-0812">Transmembrane</keyword>
<dbReference type="InterPro" id="IPR003615">
    <property type="entry name" value="HNH_nuc"/>
</dbReference>
<sequence>MNTQILTAILSKDSKDSTYKYALLRAMVQCVTDQNPHKGKAENGWISYPFGLLVYYWILYYYPIFSSDIFIPQKNGESPKLKQGNTIAIRREFNTVIKFYLDKGGLPQFRFDLIHGGIPEPIHRDVILLLRKLQQKIKNMPMKHLGFYEFGKHYSLVNFNTETIKTPSYYGLIQEAGQFYILPELHHLLDEIGPLIIGQDSIIDGWAEFTSQASLRVEGIDPIPKEKILTVLTKAVQVPRDITQVKKILRGTDSDKIRCIWTGVRLSNKYHIDHAVPFSLWQNNNLWNLVPVKSSINLSKSDRIPSPKLINESSDRIKEVWKLYAGKFGKQFEQEIYEGLGTGLDNNMDDAIHALMNKSEYLIEKRGFQKFEPK</sequence>
<keyword evidence="1" id="KW-1133">Transmembrane helix</keyword>
<organism evidence="3 4">
    <name type="scientific">Rhodohalobacter barkolensis</name>
    <dbReference type="NCBI Taxonomy" id="2053187"/>
    <lineage>
        <taxon>Bacteria</taxon>
        <taxon>Pseudomonadati</taxon>
        <taxon>Balneolota</taxon>
        <taxon>Balneolia</taxon>
        <taxon>Balneolales</taxon>
        <taxon>Balneolaceae</taxon>
        <taxon>Rhodohalobacter</taxon>
    </lineage>
</organism>
<accession>A0A2N0VIL6</accession>
<gene>
    <name evidence="3" type="ORF">CWD77_00615</name>
</gene>
<dbReference type="RefSeq" id="WP_101071257.1">
    <property type="nucleotide sequence ID" value="NZ_PISP01000001.1"/>
</dbReference>
<feature type="transmembrane region" description="Helical" evidence="1">
    <location>
        <begin position="45"/>
        <end position="64"/>
    </location>
</feature>
<dbReference type="Pfam" id="PF13395">
    <property type="entry name" value="HNH_4"/>
    <property type="match status" value="1"/>
</dbReference>